<evidence type="ECO:0000256" key="1">
    <source>
        <dbReference type="ARBA" id="ARBA00004245"/>
    </source>
</evidence>
<comment type="similarity">
    <text evidence="2">Belongs to the MAPRE family.</text>
</comment>
<feature type="region of interest" description="Disordered" evidence="11">
    <location>
        <begin position="118"/>
        <end position="170"/>
    </location>
</feature>
<dbReference type="InterPro" id="IPR001715">
    <property type="entry name" value="CH_dom"/>
</dbReference>
<dbReference type="GO" id="GO:0035372">
    <property type="term" value="P:protein localization to microtubule"/>
    <property type="evidence" value="ECO:0007669"/>
    <property type="project" value="UniProtKB-ARBA"/>
</dbReference>
<evidence type="ECO:0000313" key="15">
    <source>
        <dbReference type="Proteomes" id="UP001221142"/>
    </source>
</evidence>
<keyword evidence="5 9" id="KW-0493">Microtubule</keyword>
<gene>
    <name evidence="14" type="ORF">FB45DRAFT_794935</name>
</gene>
<evidence type="ECO:0000256" key="2">
    <source>
        <dbReference type="ARBA" id="ARBA00010729"/>
    </source>
</evidence>
<evidence type="ECO:0000256" key="6">
    <source>
        <dbReference type="ARBA" id="ARBA00022776"/>
    </source>
</evidence>
<dbReference type="Pfam" id="PF00307">
    <property type="entry name" value="CH"/>
    <property type="match status" value="1"/>
</dbReference>
<dbReference type="PROSITE" id="PS50021">
    <property type="entry name" value="CH"/>
    <property type="match status" value="1"/>
</dbReference>
<proteinExistence type="inferred from homology"/>
<dbReference type="GO" id="GO:0072686">
    <property type="term" value="C:mitotic spindle"/>
    <property type="evidence" value="ECO:0007669"/>
    <property type="project" value="UniProtKB-ARBA"/>
</dbReference>
<sequence>MAGASRTELLQWLNDLLQLNYTKVEQCGTGGAYVQILDSIYGDLPMSRVKMQAKQEYEYLANYKVLQAAFKSKKIDKPILVEKLVKCKMQDNLEFLQWIRRFWEANYAGGEYDAVGRRKGAPADPAAPLAPRPPSSTAGRAGGRTPVGAARAHTPGSTARARTPSSNAHAQAVQAQMNALTNQVREMSLNVEGLEKERDFYFEKLRSIEMLVQQRMEDLEGTGTGDQTLSDIQKILYTTEDGFEVPEGEGYVDPEEETF</sequence>
<dbReference type="EMBL" id="JARKIF010000010">
    <property type="protein sequence ID" value="KAJ7628998.1"/>
    <property type="molecule type" value="Genomic_DNA"/>
</dbReference>
<dbReference type="GO" id="GO:0051301">
    <property type="term" value="P:cell division"/>
    <property type="evidence" value="ECO:0007669"/>
    <property type="project" value="UniProtKB-KW"/>
</dbReference>
<dbReference type="GO" id="GO:0051010">
    <property type="term" value="F:microtubule plus-end binding"/>
    <property type="evidence" value="ECO:0007669"/>
    <property type="project" value="UniProtKB-ARBA"/>
</dbReference>
<evidence type="ECO:0000256" key="7">
    <source>
        <dbReference type="ARBA" id="ARBA00023212"/>
    </source>
</evidence>
<comment type="subcellular location">
    <subcellularLocation>
        <location evidence="1">Cytoplasm</location>
        <location evidence="1">Cytoskeleton</location>
    </subcellularLocation>
</comment>
<evidence type="ECO:0000256" key="10">
    <source>
        <dbReference type="SAM" id="Coils"/>
    </source>
</evidence>
<dbReference type="GO" id="GO:0051233">
    <property type="term" value="C:spindle midzone"/>
    <property type="evidence" value="ECO:0007669"/>
    <property type="project" value="UniProtKB-ARBA"/>
</dbReference>
<dbReference type="SUPFAM" id="SSF140612">
    <property type="entry name" value="EB1 dimerisation domain-like"/>
    <property type="match status" value="1"/>
</dbReference>
<dbReference type="GO" id="GO:0030473">
    <property type="term" value="P:nuclear migration along microtubule"/>
    <property type="evidence" value="ECO:0007669"/>
    <property type="project" value="UniProtKB-ARBA"/>
</dbReference>
<dbReference type="Gene3D" id="1.10.418.10">
    <property type="entry name" value="Calponin-like domain"/>
    <property type="match status" value="1"/>
</dbReference>
<evidence type="ECO:0000259" key="12">
    <source>
        <dbReference type="PROSITE" id="PS50021"/>
    </source>
</evidence>
<keyword evidence="7" id="KW-0206">Cytoskeleton</keyword>
<dbReference type="Proteomes" id="UP001221142">
    <property type="component" value="Unassembled WGS sequence"/>
</dbReference>
<evidence type="ECO:0000313" key="14">
    <source>
        <dbReference type="EMBL" id="KAJ7628998.1"/>
    </source>
</evidence>
<keyword evidence="6" id="KW-0498">Mitosis</keyword>
<dbReference type="SUPFAM" id="SSF47576">
    <property type="entry name" value="Calponin-homology domain, CH-domain"/>
    <property type="match status" value="1"/>
</dbReference>
<keyword evidence="4" id="KW-0132">Cell division</keyword>
<keyword evidence="8" id="KW-0131">Cell cycle</keyword>
<name>A0AAD7BSF8_9AGAR</name>
<evidence type="ECO:0000256" key="4">
    <source>
        <dbReference type="ARBA" id="ARBA00022618"/>
    </source>
</evidence>
<dbReference type="InterPro" id="IPR027328">
    <property type="entry name" value="MAPRE"/>
</dbReference>
<dbReference type="FunFam" id="1.10.418.10:FF:000028">
    <property type="entry name" value="RP/EB family microtubule-associated protein"/>
    <property type="match status" value="1"/>
</dbReference>
<feature type="domain" description="Calponin-homology (CH)" evidence="12">
    <location>
        <begin position="3"/>
        <end position="104"/>
    </location>
</feature>
<organism evidence="14 15">
    <name type="scientific">Roridomyces roridus</name>
    <dbReference type="NCBI Taxonomy" id="1738132"/>
    <lineage>
        <taxon>Eukaryota</taxon>
        <taxon>Fungi</taxon>
        <taxon>Dikarya</taxon>
        <taxon>Basidiomycota</taxon>
        <taxon>Agaricomycotina</taxon>
        <taxon>Agaricomycetes</taxon>
        <taxon>Agaricomycetidae</taxon>
        <taxon>Agaricales</taxon>
        <taxon>Marasmiineae</taxon>
        <taxon>Mycenaceae</taxon>
        <taxon>Roridomyces</taxon>
    </lineage>
</organism>
<dbReference type="PANTHER" id="PTHR10623">
    <property type="entry name" value="MICROTUBULE-ASSOCIATED PROTEIN RP/EB FAMILY MEMBER"/>
    <property type="match status" value="1"/>
</dbReference>
<keyword evidence="10" id="KW-0175">Coiled coil</keyword>
<dbReference type="FunFam" id="1.20.5.1430:FF:000005">
    <property type="entry name" value="Eb1, isoform E"/>
    <property type="match status" value="1"/>
</dbReference>
<protein>
    <submittedName>
        <fullName evidence="14">EB1 domain-containing protein</fullName>
    </submittedName>
</protein>
<dbReference type="InterPro" id="IPR036872">
    <property type="entry name" value="CH_dom_sf"/>
</dbReference>
<dbReference type="Pfam" id="PF03271">
    <property type="entry name" value="EB1"/>
    <property type="match status" value="1"/>
</dbReference>
<dbReference type="AlphaFoldDB" id="A0AAD7BSF8"/>
<dbReference type="Gene3D" id="1.20.5.1430">
    <property type="match status" value="1"/>
</dbReference>
<comment type="caution">
    <text evidence="14">The sequence shown here is derived from an EMBL/GenBank/DDBJ whole genome shotgun (WGS) entry which is preliminary data.</text>
</comment>
<evidence type="ECO:0000256" key="5">
    <source>
        <dbReference type="ARBA" id="ARBA00022701"/>
    </source>
</evidence>
<evidence type="ECO:0000256" key="8">
    <source>
        <dbReference type="ARBA" id="ARBA00023306"/>
    </source>
</evidence>
<dbReference type="InterPro" id="IPR004953">
    <property type="entry name" value="EB1_C"/>
</dbReference>
<feature type="coiled-coil region" evidence="10">
    <location>
        <begin position="170"/>
        <end position="197"/>
    </location>
</feature>
<evidence type="ECO:0000259" key="13">
    <source>
        <dbReference type="PROSITE" id="PS51230"/>
    </source>
</evidence>
<evidence type="ECO:0000256" key="3">
    <source>
        <dbReference type="ARBA" id="ARBA00022490"/>
    </source>
</evidence>
<keyword evidence="15" id="KW-1185">Reference proteome</keyword>
<dbReference type="PROSITE" id="PS51230">
    <property type="entry name" value="EB1_C"/>
    <property type="match status" value="1"/>
</dbReference>
<dbReference type="InterPro" id="IPR036133">
    <property type="entry name" value="EB1_C_sf"/>
</dbReference>
<dbReference type="GO" id="GO:0035371">
    <property type="term" value="C:microtubule plus-end"/>
    <property type="evidence" value="ECO:0007669"/>
    <property type="project" value="UniProtKB-ARBA"/>
</dbReference>
<feature type="domain" description="EB1 C-terminal" evidence="13">
    <location>
        <begin position="169"/>
        <end position="245"/>
    </location>
</feature>
<keyword evidence="3" id="KW-0963">Cytoplasm</keyword>
<reference evidence="14" key="1">
    <citation type="submission" date="2023-03" db="EMBL/GenBank/DDBJ databases">
        <title>Massive genome expansion in bonnet fungi (Mycena s.s.) driven by repeated elements and novel gene families across ecological guilds.</title>
        <authorList>
            <consortium name="Lawrence Berkeley National Laboratory"/>
            <person name="Harder C.B."/>
            <person name="Miyauchi S."/>
            <person name="Viragh M."/>
            <person name="Kuo A."/>
            <person name="Thoen E."/>
            <person name="Andreopoulos B."/>
            <person name="Lu D."/>
            <person name="Skrede I."/>
            <person name="Drula E."/>
            <person name="Henrissat B."/>
            <person name="Morin E."/>
            <person name="Kohler A."/>
            <person name="Barry K."/>
            <person name="LaButti K."/>
            <person name="Morin E."/>
            <person name="Salamov A."/>
            <person name="Lipzen A."/>
            <person name="Mereny Z."/>
            <person name="Hegedus B."/>
            <person name="Baldrian P."/>
            <person name="Stursova M."/>
            <person name="Weitz H."/>
            <person name="Taylor A."/>
            <person name="Grigoriev I.V."/>
            <person name="Nagy L.G."/>
            <person name="Martin F."/>
            <person name="Kauserud H."/>
        </authorList>
    </citation>
    <scope>NUCLEOTIDE SEQUENCE</scope>
    <source>
        <strain evidence="14">9284</strain>
    </source>
</reference>
<evidence type="ECO:0000256" key="11">
    <source>
        <dbReference type="SAM" id="MobiDB-lite"/>
    </source>
</evidence>
<accession>A0AAD7BSF8</accession>
<evidence type="ECO:0000256" key="9">
    <source>
        <dbReference type="PROSITE-ProRule" id="PRU00576"/>
    </source>
</evidence>